<comment type="similarity">
    <text evidence="2">Belongs to the membrane fusion protein (MFP) (TC 8.A.1) family.</text>
</comment>
<dbReference type="InterPro" id="IPR058626">
    <property type="entry name" value="MdtA-like_b-barrel"/>
</dbReference>
<comment type="subcellular location">
    <subcellularLocation>
        <location evidence="1">Cell membrane</location>
    </subcellularLocation>
</comment>
<dbReference type="Gene3D" id="2.40.420.20">
    <property type="match status" value="1"/>
</dbReference>
<dbReference type="InterPro" id="IPR058625">
    <property type="entry name" value="MdtA-like_BSH"/>
</dbReference>
<evidence type="ECO:0000256" key="1">
    <source>
        <dbReference type="ARBA" id="ARBA00004236"/>
    </source>
</evidence>
<reference evidence="15" key="1">
    <citation type="submission" date="2017-10" db="EMBL/GenBank/DDBJ databases">
        <title>Completed PacBio SMRT sequence of Methylosinus trichosporium OB3b reveals presence of a third large plasmid.</title>
        <authorList>
            <person name="Charles T.C."/>
            <person name="Lynch M.D.J."/>
            <person name="Heil J.R."/>
            <person name="Cheng J."/>
        </authorList>
    </citation>
    <scope>NUCLEOTIDE SEQUENCE [LARGE SCALE GENOMIC DNA]</scope>
    <source>
        <strain evidence="15">OB3b</strain>
    </source>
</reference>
<feature type="region of interest" description="Disordered" evidence="9">
    <location>
        <begin position="303"/>
        <end position="329"/>
    </location>
</feature>
<dbReference type="GO" id="GO:1990281">
    <property type="term" value="C:efflux pump complex"/>
    <property type="evidence" value="ECO:0007669"/>
    <property type="project" value="TreeGrafter"/>
</dbReference>
<evidence type="ECO:0000256" key="7">
    <source>
        <dbReference type="ARBA" id="ARBA00023136"/>
    </source>
</evidence>
<name>A0A2D2CZQ4_METT3</name>
<sequence length="443" mass="46627">MQMMKDMPTAQDAARVDLLPGRERDRPRLAPAPSGRSAPRRLLIGAILAVLAIGWALKAKLSPQPDANLVTAPAVIGDIERTVLATGTLKPVKLVAVGAQMSGRVVSLKVALGQRVEAGELIAEIDSVTQRNALRTSEAALRSTRAQREEKEASLMLAEANFTRQKATLAQKASSRADYDSAEANVRTTRAQIAQLDAQIIEAEVAIEAARVNLGYTRITAPIDGSVLAIVTQEGQTVNAVQSAPTIVVLGQVDTMTIRAEISEADVVRVKPGQKVYFTILGDPERRYHGSLAFIEPAPESIKTDSSFTSTSTTSSNGGSSSSSTSSSSSAIYYNGIFNVPNPDGDLRTYMTAEVHIVLDEAHDVLTVPAAALGEVDAEGAYKVRVVEPSGAVATRAVKVGLNNKITAEIRSGLTVGERVVIGVTGAATPKAMLGSPPPPMGM</sequence>
<gene>
    <name evidence="14" type="ORF">CQW49_09575</name>
</gene>
<keyword evidence="15" id="KW-1185">Reference proteome</keyword>
<evidence type="ECO:0000259" key="13">
    <source>
        <dbReference type="Pfam" id="PF25967"/>
    </source>
</evidence>
<dbReference type="NCBIfam" id="TIGR01730">
    <property type="entry name" value="RND_mfp"/>
    <property type="match status" value="1"/>
</dbReference>
<evidence type="ECO:0000259" key="10">
    <source>
        <dbReference type="Pfam" id="PF25876"/>
    </source>
</evidence>
<evidence type="ECO:0000256" key="5">
    <source>
        <dbReference type="ARBA" id="ARBA00022519"/>
    </source>
</evidence>
<dbReference type="AlphaFoldDB" id="A0A2D2CZQ4"/>
<feature type="region of interest" description="Disordered" evidence="9">
    <location>
        <begin position="1"/>
        <end position="36"/>
    </location>
</feature>
<evidence type="ECO:0000256" key="4">
    <source>
        <dbReference type="ARBA" id="ARBA00022475"/>
    </source>
</evidence>
<dbReference type="Gene3D" id="6.10.140.1990">
    <property type="match status" value="1"/>
</dbReference>
<dbReference type="InterPro" id="IPR058624">
    <property type="entry name" value="MdtA-like_HH"/>
</dbReference>
<dbReference type="InterPro" id="IPR006143">
    <property type="entry name" value="RND_pump_MFP"/>
</dbReference>
<dbReference type="SUPFAM" id="SSF111369">
    <property type="entry name" value="HlyD-like secretion proteins"/>
    <property type="match status" value="1"/>
</dbReference>
<dbReference type="InterPro" id="IPR030190">
    <property type="entry name" value="MacA_alpha-hairpin_sf"/>
</dbReference>
<feature type="domain" description="Multidrug resistance protein MdtA-like barrel-sandwich hybrid" evidence="11">
    <location>
        <begin position="95"/>
        <end position="249"/>
    </location>
</feature>
<keyword evidence="5" id="KW-0997">Cell inner membrane</keyword>
<feature type="coiled-coil region" evidence="8">
    <location>
        <begin position="141"/>
        <end position="213"/>
    </location>
</feature>
<accession>A0A2D2CZQ4</accession>
<evidence type="ECO:0000256" key="2">
    <source>
        <dbReference type="ARBA" id="ARBA00009477"/>
    </source>
</evidence>
<dbReference type="Proteomes" id="UP000230709">
    <property type="component" value="Chromosome"/>
</dbReference>
<dbReference type="PANTHER" id="PTHR30469:SF33">
    <property type="entry name" value="SLR1207 PROTEIN"/>
    <property type="match status" value="1"/>
</dbReference>
<dbReference type="Gene3D" id="2.40.30.170">
    <property type="match status" value="1"/>
</dbReference>
<evidence type="ECO:0000259" key="11">
    <source>
        <dbReference type="Pfam" id="PF25917"/>
    </source>
</evidence>
<dbReference type="KEGG" id="mtw:CQW49_09575"/>
<evidence type="ECO:0000256" key="3">
    <source>
        <dbReference type="ARBA" id="ARBA00022448"/>
    </source>
</evidence>
<evidence type="ECO:0000256" key="9">
    <source>
        <dbReference type="SAM" id="MobiDB-lite"/>
    </source>
</evidence>
<dbReference type="PANTHER" id="PTHR30469">
    <property type="entry name" value="MULTIDRUG RESISTANCE PROTEIN MDTA"/>
    <property type="match status" value="1"/>
</dbReference>
<feature type="domain" description="Multidrug resistance protein MdtA-like alpha-helical hairpin" evidence="10">
    <location>
        <begin position="141"/>
        <end position="217"/>
    </location>
</feature>
<dbReference type="Pfam" id="PF25944">
    <property type="entry name" value="Beta-barrel_RND"/>
    <property type="match status" value="1"/>
</dbReference>
<dbReference type="GO" id="GO:1990961">
    <property type="term" value="P:xenobiotic detoxification by transmembrane export across the plasma membrane"/>
    <property type="evidence" value="ECO:0007669"/>
    <property type="project" value="InterPro"/>
</dbReference>
<keyword evidence="6 8" id="KW-0175">Coiled coil</keyword>
<dbReference type="Pfam" id="PF25917">
    <property type="entry name" value="BSH_RND"/>
    <property type="match status" value="1"/>
</dbReference>
<feature type="domain" description="Multidrug resistance protein MdtA-like beta-barrel" evidence="12">
    <location>
        <begin position="255"/>
        <end position="302"/>
    </location>
</feature>
<dbReference type="RefSeq" id="WP_003610518.1">
    <property type="nucleotide sequence ID" value="NZ_CP023737.1"/>
</dbReference>
<proteinExistence type="inferred from homology"/>
<dbReference type="Gene3D" id="2.40.50.100">
    <property type="match status" value="1"/>
</dbReference>
<dbReference type="GO" id="GO:0019898">
    <property type="term" value="C:extrinsic component of membrane"/>
    <property type="evidence" value="ECO:0007669"/>
    <property type="project" value="InterPro"/>
</dbReference>
<dbReference type="Pfam" id="PF25967">
    <property type="entry name" value="RND-MFP_C"/>
    <property type="match status" value="1"/>
</dbReference>
<dbReference type="GO" id="GO:1990195">
    <property type="term" value="C:macrolide transmembrane transporter complex"/>
    <property type="evidence" value="ECO:0007669"/>
    <property type="project" value="InterPro"/>
</dbReference>
<dbReference type="GO" id="GO:0015562">
    <property type="term" value="F:efflux transmembrane transporter activity"/>
    <property type="evidence" value="ECO:0007669"/>
    <property type="project" value="TreeGrafter"/>
</dbReference>
<dbReference type="GO" id="GO:0030313">
    <property type="term" value="C:cell envelope"/>
    <property type="evidence" value="ECO:0007669"/>
    <property type="project" value="UniProtKB-SubCell"/>
</dbReference>
<evidence type="ECO:0000313" key="14">
    <source>
        <dbReference type="EMBL" id="ATQ68109.1"/>
    </source>
</evidence>
<evidence type="ECO:0000256" key="8">
    <source>
        <dbReference type="SAM" id="Coils"/>
    </source>
</evidence>
<feature type="compositionally biased region" description="Low complexity" evidence="9">
    <location>
        <begin position="306"/>
        <end position="329"/>
    </location>
</feature>
<evidence type="ECO:0000313" key="15">
    <source>
        <dbReference type="Proteomes" id="UP000230709"/>
    </source>
</evidence>
<organism evidence="14 15">
    <name type="scientific">Methylosinus trichosporium (strain ATCC 35070 / NCIMB 11131 / UNIQEM 75 / OB3b)</name>
    <dbReference type="NCBI Taxonomy" id="595536"/>
    <lineage>
        <taxon>Bacteria</taxon>
        <taxon>Pseudomonadati</taxon>
        <taxon>Pseudomonadota</taxon>
        <taxon>Alphaproteobacteria</taxon>
        <taxon>Hyphomicrobiales</taxon>
        <taxon>Methylocystaceae</taxon>
        <taxon>Methylosinus</taxon>
    </lineage>
</organism>
<evidence type="ECO:0000259" key="12">
    <source>
        <dbReference type="Pfam" id="PF25944"/>
    </source>
</evidence>
<keyword evidence="4" id="KW-1003">Cell membrane</keyword>
<keyword evidence="3" id="KW-0813">Transport</keyword>
<protein>
    <submittedName>
        <fullName evidence="14">Efflux RND transporter periplasmic adaptor subunit</fullName>
    </submittedName>
</protein>
<dbReference type="STRING" id="595536.GCA_000178815_03239"/>
<evidence type="ECO:0000256" key="6">
    <source>
        <dbReference type="ARBA" id="ARBA00023054"/>
    </source>
</evidence>
<dbReference type="Pfam" id="PF25876">
    <property type="entry name" value="HH_MFP_RND"/>
    <property type="match status" value="1"/>
</dbReference>
<dbReference type="InterPro" id="IPR058627">
    <property type="entry name" value="MdtA-like_C"/>
</dbReference>
<keyword evidence="7" id="KW-0472">Membrane</keyword>
<dbReference type="EMBL" id="CP023737">
    <property type="protein sequence ID" value="ATQ68109.1"/>
    <property type="molecule type" value="Genomic_DNA"/>
</dbReference>
<feature type="domain" description="Multidrug resistance protein MdtA-like C-terminal permuted SH3" evidence="13">
    <location>
        <begin position="364"/>
        <end position="423"/>
    </location>
</feature>